<dbReference type="AlphaFoldDB" id="A0A560CXI2"/>
<evidence type="ECO:0000256" key="1">
    <source>
        <dbReference type="SAM" id="Phobius"/>
    </source>
</evidence>
<accession>A0A560CXI2</accession>
<gene>
    <name evidence="2" type="ORF">FBZ96_11940</name>
</gene>
<comment type="caution">
    <text evidence="2">The sequence shown here is derived from an EMBL/GenBank/DDBJ whole genome shotgun (WGS) entry which is preliminary data.</text>
</comment>
<evidence type="ECO:0000313" key="3">
    <source>
        <dbReference type="Proteomes" id="UP000319949"/>
    </source>
</evidence>
<proteinExistence type="predicted"/>
<keyword evidence="1" id="KW-1133">Transmembrane helix</keyword>
<keyword evidence="1" id="KW-0812">Transmembrane</keyword>
<organism evidence="2 3">
    <name type="scientific">Bradyrhizobium stylosanthis</name>
    <dbReference type="NCBI Taxonomy" id="1803665"/>
    <lineage>
        <taxon>Bacteria</taxon>
        <taxon>Pseudomonadati</taxon>
        <taxon>Pseudomonadota</taxon>
        <taxon>Alphaproteobacteria</taxon>
        <taxon>Hyphomicrobiales</taxon>
        <taxon>Nitrobacteraceae</taxon>
        <taxon>Bradyrhizobium</taxon>
    </lineage>
</organism>
<dbReference type="EMBL" id="VITK01000019">
    <property type="protein sequence ID" value="TWA89572.1"/>
    <property type="molecule type" value="Genomic_DNA"/>
</dbReference>
<keyword evidence="3" id="KW-1185">Reference proteome</keyword>
<sequence>MSGEIHPVSETLGALKTDVKYLRERADVRDREQAEMKKMLESISTKLDPVVTDHTWMKPHVESYAAVRGRVGWAGAFIVGIASIFGGTVGNWLLRKYGG</sequence>
<name>A0A560CXI2_9BRAD</name>
<dbReference type="RefSeq" id="WP_145670169.1">
    <property type="nucleotide sequence ID" value="NZ_VITK01000019.1"/>
</dbReference>
<feature type="transmembrane region" description="Helical" evidence="1">
    <location>
        <begin position="71"/>
        <end position="94"/>
    </location>
</feature>
<reference evidence="2 3" key="1">
    <citation type="submission" date="2019-06" db="EMBL/GenBank/DDBJ databases">
        <title>Genomic Encyclopedia of Type Strains, Phase IV (KMG-V): Genome sequencing to study the core and pangenomes of soil and plant-associated prokaryotes.</title>
        <authorList>
            <person name="Whitman W."/>
        </authorList>
    </citation>
    <scope>NUCLEOTIDE SEQUENCE [LARGE SCALE GENOMIC DNA]</scope>
    <source>
        <strain evidence="2 3">BR 510</strain>
    </source>
</reference>
<protein>
    <submittedName>
        <fullName evidence="2">Uncharacterized protein</fullName>
    </submittedName>
</protein>
<dbReference type="Proteomes" id="UP000319949">
    <property type="component" value="Unassembled WGS sequence"/>
</dbReference>
<keyword evidence="1" id="KW-0472">Membrane</keyword>
<evidence type="ECO:0000313" key="2">
    <source>
        <dbReference type="EMBL" id="TWA89572.1"/>
    </source>
</evidence>